<evidence type="ECO:0000256" key="1">
    <source>
        <dbReference type="SAM" id="Phobius"/>
    </source>
</evidence>
<sequence length="245" mass="27109">MGTLRTAAAVASVSFLVQACVWTVISLLAILAHTCHFNPKYDEQIDQSFTAMAAVYFSDPSCWRGGSIIGKLGLTNGSQQITIASLQFVFNLLLAIVSLVLLFVIPRGSSFTFLIWLYKLIFLSIAVAVMDLVTSTMFLSDKDLISTGTSLIPEASGLKSMLVIVSLVAARGYLYWALNVILMLYLLITATRRLFKACRKLDEMKNVNGNVNQAFDQEPARHLPRVSPYLFGSPATRRLAWPQQY</sequence>
<protein>
    <submittedName>
        <fullName evidence="2">Uncharacterized protein</fullName>
    </submittedName>
</protein>
<reference evidence="2" key="1">
    <citation type="journal article" date="2013" name="PLoS ONE">
        <title>Gene expression in gut symbiotic organ of stinkbug affected by extracellular bacterial symbiont.</title>
        <authorList>
            <person name="Futahashi R."/>
            <person name="Tanaka K."/>
            <person name="Tanahashi M."/>
            <person name="Nikoh N."/>
            <person name="Kikuchi Y."/>
            <person name="Lee B.L."/>
            <person name="Fukatsu T."/>
        </authorList>
    </citation>
    <scope>NUCLEOTIDE SEQUENCE</scope>
    <source>
        <tissue evidence="2">Midgut</tissue>
    </source>
</reference>
<feature type="transmembrane region" description="Helical" evidence="1">
    <location>
        <begin position="176"/>
        <end position="195"/>
    </location>
</feature>
<dbReference type="PROSITE" id="PS51257">
    <property type="entry name" value="PROKAR_LIPOPROTEIN"/>
    <property type="match status" value="1"/>
</dbReference>
<feature type="transmembrane region" description="Helical" evidence="1">
    <location>
        <begin position="6"/>
        <end position="31"/>
    </location>
</feature>
<feature type="transmembrane region" description="Helical" evidence="1">
    <location>
        <begin position="117"/>
        <end position="139"/>
    </location>
</feature>
<name>R4WKE1_RIPPE</name>
<evidence type="ECO:0000313" key="2">
    <source>
        <dbReference type="EMBL" id="BAN21260.1"/>
    </source>
</evidence>
<accession>R4WKE1</accession>
<dbReference type="EMBL" id="AK418045">
    <property type="protein sequence ID" value="BAN21260.1"/>
    <property type="molecule type" value="mRNA"/>
</dbReference>
<keyword evidence="1" id="KW-1133">Transmembrane helix</keyword>
<organism evidence="2">
    <name type="scientific">Riptortus pedestris</name>
    <name type="common">Bean bug</name>
    <dbReference type="NCBI Taxonomy" id="329032"/>
    <lineage>
        <taxon>Eukaryota</taxon>
        <taxon>Metazoa</taxon>
        <taxon>Ecdysozoa</taxon>
        <taxon>Arthropoda</taxon>
        <taxon>Hexapoda</taxon>
        <taxon>Insecta</taxon>
        <taxon>Pterygota</taxon>
        <taxon>Neoptera</taxon>
        <taxon>Paraneoptera</taxon>
        <taxon>Hemiptera</taxon>
        <taxon>Heteroptera</taxon>
        <taxon>Panheteroptera</taxon>
        <taxon>Pentatomomorpha</taxon>
        <taxon>Coreoidea</taxon>
        <taxon>Alydidae</taxon>
        <taxon>Riptortus</taxon>
    </lineage>
</organism>
<proteinExistence type="evidence at transcript level"/>
<dbReference type="AlphaFoldDB" id="R4WKE1"/>
<feature type="transmembrane region" description="Helical" evidence="1">
    <location>
        <begin position="81"/>
        <end position="105"/>
    </location>
</feature>
<keyword evidence="1" id="KW-0812">Transmembrane</keyword>
<keyword evidence="1" id="KW-0472">Membrane</keyword>